<reference evidence="1 2" key="1">
    <citation type="submission" date="2018-08" db="EMBL/GenBank/DDBJ databases">
        <title>A genome reference for cultivated species of the human gut microbiota.</title>
        <authorList>
            <person name="Zou Y."/>
            <person name="Xue W."/>
            <person name="Luo G."/>
        </authorList>
    </citation>
    <scope>NUCLEOTIDE SEQUENCE [LARGE SCALE GENOMIC DNA]</scope>
    <source>
        <strain evidence="1 2">AF30-12BH</strain>
    </source>
</reference>
<dbReference type="AlphaFoldDB" id="A0AAE8DK36"/>
<gene>
    <name evidence="1" type="ORF">DWZ19_03665</name>
</gene>
<evidence type="ECO:0000313" key="2">
    <source>
        <dbReference type="Proteomes" id="UP000285725"/>
    </source>
</evidence>
<proteinExistence type="predicted"/>
<dbReference type="EMBL" id="QRQU01000002">
    <property type="protein sequence ID" value="RHN26144.1"/>
    <property type="molecule type" value="Genomic_DNA"/>
</dbReference>
<comment type="caution">
    <text evidence="1">The sequence shown here is derived from an EMBL/GenBank/DDBJ whole genome shotgun (WGS) entry which is preliminary data.</text>
</comment>
<protein>
    <submittedName>
        <fullName evidence="1">Uncharacterized protein</fullName>
    </submittedName>
</protein>
<evidence type="ECO:0000313" key="1">
    <source>
        <dbReference type="EMBL" id="RHN26144.1"/>
    </source>
</evidence>
<accession>A0AAE8DK36</accession>
<name>A0AAE8DK36_STRPA</name>
<sequence>MVDKIINFLSNSNTSDKIALLALLTSIILPVVIQLWSNGREDKKENQQEQFQRETQDKLEKFQDFQKEFLVYKQTVGELQFKLQNRSDLIPYFHLNRSESRVFKNSNKFIVEIYLTNVGRGTATNIKTCESNKDSTGNPIYFDQSPSLAKNSHCFYNYFSENFAIPNESISFSLCEIEQQTQQLYFLIFKISFSDTLGREYEQEFKFGYDNYLVKGINQNSISYPPKLIKDIN</sequence>
<organism evidence="1 2">
    <name type="scientific">Streptococcus parasanguinis</name>
    <dbReference type="NCBI Taxonomy" id="1318"/>
    <lineage>
        <taxon>Bacteria</taxon>
        <taxon>Bacillati</taxon>
        <taxon>Bacillota</taxon>
        <taxon>Bacilli</taxon>
        <taxon>Lactobacillales</taxon>
        <taxon>Streptococcaceae</taxon>
        <taxon>Streptococcus</taxon>
    </lineage>
</organism>
<dbReference type="RefSeq" id="WP_118396840.1">
    <property type="nucleotide sequence ID" value="NZ_CABJDC010000002.1"/>
</dbReference>
<dbReference type="Proteomes" id="UP000285725">
    <property type="component" value="Unassembled WGS sequence"/>
</dbReference>